<evidence type="ECO:0000256" key="1">
    <source>
        <dbReference type="ARBA" id="ARBA00023159"/>
    </source>
</evidence>
<name>A0A401ZMU4_9CHLR</name>
<dbReference type="SUPFAM" id="SSF57884">
    <property type="entry name" value="Ada DNA repair protein, N-terminal domain (N-Ada 10)"/>
    <property type="match status" value="1"/>
</dbReference>
<dbReference type="InterPro" id="IPR004026">
    <property type="entry name" value="Ada_DNA_repair_Zn-bd"/>
</dbReference>
<feature type="domain" description="Ada DNA repair metal-binding" evidence="2">
    <location>
        <begin position="22"/>
        <end position="73"/>
    </location>
</feature>
<dbReference type="Pfam" id="PF02805">
    <property type="entry name" value="Ada_Zn_binding"/>
    <property type="match status" value="1"/>
</dbReference>
<organism evidence="3 4">
    <name type="scientific">Dictyobacter aurantiacus</name>
    <dbReference type="NCBI Taxonomy" id="1936993"/>
    <lineage>
        <taxon>Bacteria</taxon>
        <taxon>Bacillati</taxon>
        <taxon>Chloroflexota</taxon>
        <taxon>Ktedonobacteria</taxon>
        <taxon>Ktedonobacterales</taxon>
        <taxon>Dictyobacteraceae</taxon>
        <taxon>Dictyobacter</taxon>
    </lineage>
</organism>
<dbReference type="GO" id="GO:0008270">
    <property type="term" value="F:zinc ion binding"/>
    <property type="evidence" value="ECO:0007669"/>
    <property type="project" value="InterPro"/>
</dbReference>
<dbReference type="InterPro" id="IPR035451">
    <property type="entry name" value="Ada-like_dom_sf"/>
</dbReference>
<dbReference type="Gene3D" id="3.40.10.10">
    <property type="entry name" value="DNA Methylphosphotriester Repair Domain"/>
    <property type="match status" value="1"/>
</dbReference>
<evidence type="ECO:0000313" key="4">
    <source>
        <dbReference type="Proteomes" id="UP000287224"/>
    </source>
</evidence>
<protein>
    <recommendedName>
        <fullName evidence="2">Ada DNA repair metal-binding domain-containing protein</fullName>
    </recommendedName>
</protein>
<sequence length="104" mass="11836">MKMYTLIGTDGKPYQSEQKGTFGGNKQGKIYGGFDCPSANYYIARGQYVKNRVFFADELTAILAGYQPCARCMKERYPLWKQAKNQAPGDRKHALEIYRSLCGY</sequence>
<evidence type="ECO:0000259" key="2">
    <source>
        <dbReference type="Pfam" id="PF02805"/>
    </source>
</evidence>
<gene>
    <name evidence="3" type="ORF">KDAU_54730</name>
</gene>
<proteinExistence type="predicted"/>
<dbReference type="GO" id="GO:0008168">
    <property type="term" value="F:methyltransferase activity"/>
    <property type="evidence" value="ECO:0007669"/>
    <property type="project" value="InterPro"/>
</dbReference>
<dbReference type="GO" id="GO:0006281">
    <property type="term" value="P:DNA repair"/>
    <property type="evidence" value="ECO:0007669"/>
    <property type="project" value="InterPro"/>
</dbReference>
<comment type="caution">
    <text evidence="3">The sequence shown here is derived from an EMBL/GenBank/DDBJ whole genome shotgun (WGS) entry which is preliminary data.</text>
</comment>
<keyword evidence="4" id="KW-1185">Reference proteome</keyword>
<dbReference type="GO" id="GO:0006355">
    <property type="term" value="P:regulation of DNA-templated transcription"/>
    <property type="evidence" value="ECO:0007669"/>
    <property type="project" value="InterPro"/>
</dbReference>
<reference evidence="4" key="1">
    <citation type="submission" date="2018-12" db="EMBL/GenBank/DDBJ databases">
        <title>Tengunoibacter tsumagoiensis gen. nov., sp. nov., Dictyobacter kobayashii sp. nov., D. alpinus sp. nov., and D. joshuensis sp. nov. and description of Dictyobacteraceae fam. nov. within the order Ktedonobacterales isolated from Tengu-no-mugimeshi.</title>
        <authorList>
            <person name="Wang C.M."/>
            <person name="Zheng Y."/>
            <person name="Sakai Y."/>
            <person name="Toyoda A."/>
            <person name="Minakuchi Y."/>
            <person name="Abe K."/>
            <person name="Yokota A."/>
            <person name="Yabe S."/>
        </authorList>
    </citation>
    <scope>NUCLEOTIDE SEQUENCE [LARGE SCALE GENOMIC DNA]</scope>
    <source>
        <strain evidence="4">S-27</strain>
    </source>
</reference>
<accession>A0A401ZMU4</accession>
<dbReference type="Proteomes" id="UP000287224">
    <property type="component" value="Unassembled WGS sequence"/>
</dbReference>
<keyword evidence="1" id="KW-0010">Activator</keyword>
<dbReference type="AlphaFoldDB" id="A0A401ZMU4"/>
<evidence type="ECO:0000313" key="3">
    <source>
        <dbReference type="EMBL" id="GCE08144.1"/>
    </source>
</evidence>
<dbReference type="GO" id="GO:0003677">
    <property type="term" value="F:DNA binding"/>
    <property type="evidence" value="ECO:0007669"/>
    <property type="project" value="InterPro"/>
</dbReference>
<dbReference type="EMBL" id="BIFQ01000002">
    <property type="protein sequence ID" value="GCE08144.1"/>
    <property type="molecule type" value="Genomic_DNA"/>
</dbReference>